<accession>A0AAV4RW92</accession>
<keyword evidence="2" id="KW-1185">Reference proteome</keyword>
<sequence length="132" mass="15352">MLVNRDKTTAQFFTLSTKPHCPSLFYDSERIQIAQSTRYLGIEVDSKLRWVDHIESAYIEEKDLPLHTTVRRIHLKGGHTHSPLETEILAMVAERYPSEEWIHVYTYDSQKSEACGTGLFFSQSCNSCWQIR</sequence>
<proteinExistence type="predicted"/>
<evidence type="ECO:0000313" key="2">
    <source>
        <dbReference type="Proteomes" id="UP001054945"/>
    </source>
</evidence>
<organism evidence="1 2">
    <name type="scientific">Caerostris extrusa</name>
    <name type="common">Bark spider</name>
    <name type="synonym">Caerostris bankana</name>
    <dbReference type="NCBI Taxonomy" id="172846"/>
    <lineage>
        <taxon>Eukaryota</taxon>
        <taxon>Metazoa</taxon>
        <taxon>Ecdysozoa</taxon>
        <taxon>Arthropoda</taxon>
        <taxon>Chelicerata</taxon>
        <taxon>Arachnida</taxon>
        <taxon>Araneae</taxon>
        <taxon>Araneomorphae</taxon>
        <taxon>Entelegynae</taxon>
        <taxon>Araneoidea</taxon>
        <taxon>Araneidae</taxon>
        <taxon>Caerostris</taxon>
    </lineage>
</organism>
<protein>
    <submittedName>
        <fullName evidence="1">Uncharacterized protein</fullName>
    </submittedName>
</protein>
<gene>
    <name evidence="1" type="ORF">CEXT_351831</name>
</gene>
<evidence type="ECO:0000313" key="1">
    <source>
        <dbReference type="EMBL" id="GIY24969.1"/>
    </source>
</evidence>
<comment type="caution">
    <text evidence="1">The sequence shown here is derived from an EMBL/GenBank/DDBJ whole genome shotgun (WGS) entry which is preliminary data.</text>
</comment>
<dbReference type="AlphaFoldDB" id="A0AAV4RW92"/>
<dbReference type="Proteomes" id="UP001054945">
    <property type="component" value="Unassembled WGS sequence"/>
</dbReference>
<dbReference type="EMBL" id="BPLR01008471">
    <property type="protein sequence ID" value="GIY24969.1"/>
    <property type="molecule type" value="Genomic_DNA"/>
</dbReference>
<reference evidence="1 2" key="1">
    <citation type="submission" date="2021-06" db="EMBL/GenBank/DDBJ databases">
        <title>Caerostris extrusa draft genome.</title>
        <authorList>
            <person name="Kono N."/>
            <person name="Arakawa K."/>
        </authorList>
    </citation>
    <scope>NUCLEOTIDE SEQUENCE [LARGE SCALE GENOMIC DNA]</scope>
</reference>
<name>A0AAV4RW92_CAEEX</name>